<gene>
    <name evidence="1" type="ORF">L211DRAFT_847248</name>
</gene>
<proteinExistence type="predicted"/>
<accession>A0A3N4LZS3</accession>
<protein>
    <submittedName>
        <fullName evidence="1">Uncharacterized protein</fullName>
    </submittedName>
</protein>
<dbReference type="Proteomes" id="UP000267821">
    <property type="component" value="Unassembled WGS sequence"/>
</dbReference>
<reference evidence="1 2" key="1">
    <citation type="journal article" date="2018" name="Nat. Ecol. Evol.">
        <title>Pezizomycetes genomes reveal the molecular basis of ectomycorrhizal truffle lifestyle.</title>
        <authorList>
            <person name="Murat C."/>
            <person name="Payen T."/>
            <person name="Noel B."/>
            <person name="Kuo A."/>
            <person name="Morin E."/>
            <person name="Chen J."/>
            <person name="Kohler A."/>
            <person name="Krizsan K."/>
            <person name="Balestrini R."/>
            <person name="Da Silva C."/>
            <person name="Montanini B."/>
            <person name="Hainaut M."/>
            <person name="Levati E."/>
            <person name="Barry K.W."/>
            <person name="Belfiori B."/>
            <person name="Cichocki N."/>
            <person name="Clum A."/>
            <person name="Dockter R.B."/>
            <person name="Fauchery L."/>
            <person name="Guy J."/>
            <person name="Iotti M."/>
            <person name="Le Tacon F."/>
            <person name="Lindquist E.A."/>
            <person name="Lipzen A."/>
            <person name="Malagnac F."/>
            <person name="Mello A."/>
            <person name="Molinier V."/>
            <person name="Miyauchi S."/>
            <person name="Poulain J."/>
            <person name="Riccioni C."/>
            <person name="Rubini A."/>
            <person name="Sitrit Y."/>
            <person name="Splivallo R."/>
            <person name="Traeger S."/>
            <person name="Wang M."/>
            <person name="Zifcakova L."/>
            <person name="Wipf D."/>
            <person name="Zambonelli A."/>
            <person name="Paolocci F."/>
            <person name="Nowrousian M."/>
            <person name="Ottonello S."/>
            <person name="Baldrian P."/>
            <person name="Spatafora J.W."/>
            <person name="Henrissat B."/>
            <person name="Nagy L.G."/>
            <person name="Aury J.M."/>
            <person name="Wincker P."/>
            <person name="Grigoriev I.V."/>
            <person name="Bonfante P."/>
            <person name="Martin F.M."/>
        </authorList>
    </citation>
    <scope>NUCLEOTIDE SEQUENCE [LARGE SCALE GENOMIC DNA]</scope>
    <source>
        <strain evidence="1 2">ATCC MYA-4762</strain>
    </source>
</reference>
<name>A0A3N4LZS3_9PEZI</name>
<dbReference type="InParanoid" id="A0A3N4LZS3"/>
<dbReference type="AlphaFoldDB" id="A0A3N4LZS3"/>
<keyword evidence="2" id="KW-1185">Reference proteome</keyword>
<evidence type="ECO:0000313" key="2">
    <source>
        <dbReference type="Proteomes" id="UP000267821"/>
    </source>
</evidence>
<organism evidence="1 2">
    <name type="scientific">Terfezia boudieri ATCC MYA-4762</name>
    <dbReference type="NCBI Taxonomy" id="1051890"/>
    <lineage>
        <taxon>Eukaryota</taxon>
        <taxon>Fungi</taxon>
        <taxon>Dikarya</taxon>
        <taxon>Ascomycota</taxon>
        <taxon>Pezizomycotina</taxon>
        <taxon>Pezizomycetes</taxon>
        <taxon>Pezizales</taxon>
        <taxon>Pezizaceae</taxon>
        <taxon>Terfezia</taxon>
    </lineage>
</organism>
<evidence type="ECO:0000313" key="1">
    <source>
        <dbReference type="EMBL" id="RPB26622.1"/>
    </source>
</evidence>
<sequence length="271" mass="28543">MPPRQQGGNAQDGDEPTIRNTAENIGFFDDGIPPQLYTLWRSQVHRGVQNWGCYGAGEAGIIRWGDFCEWAAGQPTMAPRGQVQYNRDVIHRNVRILYDDIAKKGRNSRQSMWDTVQRARAAHRAANPEGVIEPLRWLLPDIQQLGQSTTGPPYIPQNPRGRASTTLLNATQESNTERARIAACRAQGPGPAAPAVAPAAQGPALAPAPSLAMAAPTPALAVAAPVPAVLIPPGMQQVAIVVPLPSLPAGGGGVVGGLLAGHSCCRAVPHG</sequence>
<dbReference type="EMBL" id="ML121534">
    <property type="protein sequence ID" value="RPB26622.1"/>
    <property type="molecule type" value="Genomic_DNA"/>
</dbReference>